<feature type="domain" description="PBP" evidence="2">
    <location>
        <begin position="36"/>
        <end position="275"/>
    </location>
</feature>
<proteinExistence type="predicted"/>
<organism evidence="3 4">
    <name type="scientific">Flavobacterium frigidarium</name>
    <dbReference type="NCBI Taxonomy" id="99286"/>
    <lineage>
        <taxon>Bacteria</taxon>
        <taxon>Pseudomonadati</taxon>
        <taxon>Bacteroidota</taxon>
        <taxon>Flavobacteriia</taxon>
        <taxon>Flavobacteriales</taxon>
        <taxon>Flavobacteriaceae</taxon>
        <taxon>Flavobacterium</taxon>
    </lineage>
</organism>
<sequence>MKKRFNIPALIMVTIVVSLFFNSCKDEKAKEETILKGTATILVDESFKPVIEDQITIFESKYDAKINMIAKSEGEVIQAFLNDTSAIAILSRTLTENEINNFKARKILPKITKIGKDAVAFIANRSSNDTLVALQDVISFMNGKKGRNIKGLVFDNPNSSSVRMINELSGLKDLPQENVFSFKTTEEVVKFVAENDGMIGVIGINWLYQPTAAGKDYVNKIKAISVKGLKGDAYIAPTQNNIAEETYPLARDLYIINCQGFSGLGMGFASFVAGDVGQRIILKSGLYPERTPGRKLIFKNKSQNDKENE</sequence>
<dbReference type="EMBL" id="JASMRN010000012">
    <property type="protein sequence ID" value="MEZ7516383.1"/>
    <property type="molecule type" value="Genomic_DNA"/>
</dbReference>
<gene>
    <name evidence="3" type="ORF">QO192_13960</name>
</gene>
<evidence type="ECO:0000256" key="1">
    <source>
        <dbReference type="ARBA" id="ARBA00022729"/>
    </source>
</evidence>
<dbReference type="InterPro" id="IPR024370">
    <property type="entry name" value="PBP_domain"/>
</dbReference>
<dbReference type="Pfam" id="PF12849">
    <property type="entry name" value="PBP_like_2"/>
    <property type="match status" value="1"/>
</dbReference>
<dbReference type="Proteomes" id="UP001568894">
    <property type="component" value="Unassembled WGS sequence"/>
</dbReference>
<dbReference type="InterPro" id="IPR050811">
    <property type="entry name" value="Phosphate_ABC_transporter"/>
</dbReference>
<dbReference type="PANTHER" id="PTHR30570:SF1">
    <property type="entry name" value="PHOSPHATE-BINDING PROTEIN PSTS"/>
    <property type="match status" value="1"/>
</dbReference>
<keyword evidence="1" id="KW-0732">Signal</keyword>
<evidence type="ECO:0000313" key="3">
    <source>
        <dbReference type="EMBL" id="MEZ7516383.1"/>
    </source>
</evidence>
<protein>
    <submittedName>
        <fullName evidence="3">Substrate-binding domain-containing protein</fullName>
    </submittedName>
</protein>
<comment type="caution">
    <text evidence="3">The sequence shown here is derived from an EMBL/GenBank/DDBJ whole genome shotgun (WGS) entry which is preliminary data.</text>
</comment>
<accession>A0ABV4KFF0</accession>
<evidence type="ECO:0000313" key="4">
    <source>
        <dbReference type="Proteomes" id="UP001568894"/>
    </source>
</evidence>
<evidence type="ECO:0000259" key="2">
    <source>
        <dbReference type="Pfam" id="PF12849"/>
    </source>
</evidence>
<reference evidence="3 4" key="1">
    <citation type="submission" date="2023-05" db="EMBL/GenBank/DDBJ databases">
        <title>Adaptations of aquatic viruses from atmosphere-close ecosystems of the Central Arctic Ocean.</title>
        <authorList>
            <person name="Rahlff J."/>
            <person name="Holmfeldt K."/>
        </authorList>
    </citation>
    <scope>NUCLEOTIDE SEQUENCE [LARGE SCALE GENOMIC DNA]</scope>
    <source>
        <strain evidence="3 4">Arc14</strain>
    </source>
</reference>
<dbReference type="PANTHER" id="PTHR30570">
    <property type="entry name" value="PERIPLASMIC PHOSPHATE BINDING COMPONENT OF PHOSPHATE ABC TRANSPORTER"/>
    <property type="match status" value="1"/>
</dbReference>
<keyword evidence="4" id="KW-1185">Reference proteome</keyword>
<dbReference type="Gene3D" id="3.40.190.10">
    <property type="entry name" value="Periplasmic binding protein-like II"/>
    <property type="match status" value="2"/>
</dbReference>
<dbReference type="RefSeq" id="WP_371571574.1">
    <property type="nucleotide sequence ID" value="NZ_JASMRN010000012.1"/>
</dbReference>
<name>A0ABV4KFF0_9FLAO</name>
<dbReference type="SUPFAM" id="SSF53850">
    <property type="entry name" value="Periplasmic binding protein-like II"/>
    <property type="match status" value="1"/>
</dbReference>